<protein>
    <submittedName>
        <fullName evidence="2">Uncharacterized protein</fullName>
    </submittedName>
</protein>
<reference evidence="2" key="2">
    <citation type="journal article" date="2015" name="Fish Shellfish Immunol.">
        <title>Early steps in the European eel (Anguilla anguilla)-Vibrio vulnificus interaction in the gills: Role of the RtxA13 toxin.</title>
        <authorList>
            <person name="Callol A."/>
            <person name="Pajuelo D."/>
            <person name="Ebbesson L."/>
            <person name="Teles M."/>
            <person name="MacKenzie S."/>
            <person name="Amaro C."/>
        </authorList>
    </citation>
    <scope>NUCLEOTIDE SEQUENCE</scope>
</reference>
<accession>A0A0E9U701</accession>
<organism evidence="2">
    <name type="scientific">Anguilla anguilla</name>
    <name type="common">European freshwater eel</name>
    <name type="synonym">Muraena anguilla</name>
    <dbReference type="NCBI Taxonomy" id="7936"/>
    <lineage>
        <taxon>Eukaryota</taxon>
        <taxon>Metazoa</taxon>
        <taxon>Chordata</taxon>
        <taxon>Craniata</taxon>
        <taxon>Vertebrata</taxon>
        <taxon>Euteleostomi</taxon>
        <taxon>Actinopterygii</taxon>
        <taxon>Neopterygii</taxon>
        <taxon>Teleostei</taxon>
        <taxon>Anguilliformes</taxon>
        <taxon>Anguillidae</taxon>
        <taxon>Anguilla</taxon>
    </lineage>
</organism>
<evidence type="ECO:0000256" key="1">
    <source>
        <dbReference type="SAM" id="MobiDB-lite"/>
    </source>
</evidence>
<evidence type="ECO:0000313" key="2">
    <source>
        <dbReference type="EMBL" id="JAH61699.1"/>
    </source>
</evidence>
<dbReference type="AlphaFoldDB" id="A0A0E9U701"/>
<sequence>MNYAALTFTTRTQSEDEKKEVEKETVYSDMRFRDRE</sequence>
<reference evidence="2" key="1">
    <citation type="submission" date="2014-11" db="EMBL/GenBank/DDBJ databases">
        <authorList>
            <person name="Amaro Gonzalez C."/>
        </authorList>
    </citation>
    <scope>NUCLEOTIDE SEQUENCE</scope>
</reference>
<dbReference type="EMBL" id="GBXM01046878">
    <property type="protein sequence ID" value="JAH61699.1"/>
    <property type="molecule type" value="Transcribed_RNA"/>
</dbReference>
<proteinExistence type="predicted"/>
<name>A0A0E9U701_ANGAN</name>
<feature type="region of interest" description="Disordered" evidence="1">
    <location>
        <begin position="1"/>
        <end position="36"/>
    </location>
</feature>
<feature type="compositionally biased region" description="Basic and acidic residues" evidence="1">
    <location>
        <begin position="13"/>
        <end position="36"/>
    </location>
</feature>